<keyword evidence="3" id="KW-1003">Cell membrane</keyword>
<dbReference type="NCBIfam" id="TIGR01065">
    <property type="entry name" value="hlyIII"/>
    <property type="match status" value="1"/>
</dbReference>
<evidence type="ECO:0000256" key="6">
    <source>
        <dbReference type="ARBA" id="ARBA00023136"/>
    </source>
</evidence>
<evidence type="ECO:0000256" key="3">
    <source>
        <dbReference type="ARBA" id="ARBA00022475"/>
    </source>
</evidence>
<evidence type="ECO:0000256" key="4">
    <source>
        <dbReference type="ARBA" id="ARBA00022692"/>
    </source>
</evidence>
<keyword evidence="9" id="KW-1185">Reference proteome</keyword>
<feature type="transmembrane region" description="Helical" evidence="7">
    <location>
        <begin position="12"/>
        <end position="29"/>
    </location>
</feature>
<dbReference type="PANTHER" id="PTHR20855:SF3">
    <property type="entry name" value="LD03007P"/>
    <property type="match status" value="1"/>
</dbReference>
<dbReference type="PANTHER" id="PTHR20855">
    <property type="entry name" value="ADIPOR/PROGESTIN RECEPTOR-RELATED"/>
    <property type="match status" value="1"/>
</dbReference>
<feature type="transmembrane region" description="Helical" evidence="7">
    <location>
        <begin position="186"/>
        <end position="207"/>
    </location>
</feature>
<evidence type="ECO:0000256" key="5">
    <source>
        <dbReference type="ARBA" id="ARBA00022989"/>
    </source>
</evidence>
<sequence>MATKEEKVNTLTHAMGLVMALIGTLYVVVRYGGDLDMKSNIGVVLFGLASVVLYVCSTFYHASTSDKIKYYWRKADHMAIYGLIAGTYTPFCLVALEGWKGYVLLAAVWTLALIGWIIKLKHTGKAEWLSTAFYLAMGWLALLMIYPLYQSLTGASFAWLLAGGVFYSAGTFFYMNDHKPYFHGIWHGFVLMGTLSHFFSVGLLLNFV</sequence>
<evidence type="ECO:0000256" key="2">
    <source>
        <dbReference type="ARBA" id="ARBA00008488"/>
    </source>
</evidence>
<dbReference type="EMBL" id="JAUHJS010000002">
    <property type="protein sequence ID" value="MDN4165002.1"/>
    <property type="molecule type" value="Genomic_DNA"/>
</dbReference>
<proteinExistence type="inferred from homology"/>
<dbReference type="InterPro" id="IPR004254">
    <property type="entry name" value="AdipoR/HlyIII-related"/>
</dbReference>
<evidence type="ECO:0000256" key="1">
    <source>
        <dbReference type="ARBA" id="ARBA00004651"/>
    </source>
</evidence>
<accession>A0ABT8F3K1</accession>
<comment type="subcellular location">
    <subcellularLocation>
        <location evidence="1">Cell membrane</location>
        <topology evidence="1">Multi-pass membrane protein</topology>
    </subcellularLocation>
</comment>
<feature type="transmembrane region" description="Helical" evidence="7">
    <location>
        <begin position="132"/>
        <end position="149"/>
    </location>
</feature>
<keyword evidence="4 7" id="KW-0812">Transmembrane</keyword>
<gene>
    <name evidence="8" type="ORF">QWY31_05780</name>
</gene>
<organism evidence="8 9">
    <name type="scientific">Shiella aurantiaca</name>
    <dbReference type="NCBI Taxonomy" id="3058365"/>
    <lineage>
        <taxon>Bacteria</taxon>
        <taxon>Pseudomonadati</taxon>
        <taxon>Bacteroidota</taxon>
        <taxon>Cytophagia</taxon>
        <taxon>Cytophagales</taxon>
        <taxon>Shiellaceae</taxon>
        <taxon>Shiella</taxon>
    </lineage>
</organism>
<reference evidence="8" key="1">
    <citation type="submission" date="2023-06" db="EMBL/GenBank/DDBJ databases">
        <title>Cytophagales bacterium Strain LB-30, isolated from soil.</title>
        <authorList>
            <person name="Liu B."/>
        </authorList>
    </citation>
    <scope>NUCLEOTIDE SEQUENCE</scope>
    <source>
        <strain evidence="8">LB-30</strain>
    </source>
</reference>
<protein>
    <submittedName>
        <fullName evidence="8">Hemolysin III family protein</fullName>
    </submittedName>
</protein>
<dbReference type="RefSeq" id="WP_320003526.1">
    <property type="nucleotide sequence ID" value="NZ_JAUHJS010000002.1"/>
</dbReference>
<evidence type="ECO:0000313" key="9">
    <source>
        <dbReference type="Proteomes" id="UP001168552"/>
    </source>
</evidence>
<dbReference type="InterPro" id="IPR005744">
    <property type="entry name" value="Hy-lIII"/>
</dbReference>
<feature type="transmembrane region" description="Helical" evidence="7">
    <location>
        <begin position="155"/>
        <end position="174"/>
    </location>
</feature>
<evidence type="ECO:0000313" key="8">
    <source>
        <dbReference type="EMBL" id="MDN4165002.1"/>
    </source>
</evidence>
<feature type="transmembrane region" description="Helical" evidence="7">
    <location>
        <begin position="78"/>
        <end position="96"/>
    </location>
</feature>
<feature type="transmembrane region" description="Helical" evidence="7">
    <location>
        <begin position="102"/>
        <end position="120"/>
    </location>
</feature>
<keyword evidence="6 7" id="KW-0472">Membrane</keyword>
<dbReference type="Pfam" id="PF03006">
    <property type="entry name" value="HlyIII"/>
    <property type="match status" value="1"/>
</dbReference>
<feature type="transmembrane region" description="Helical" evidence="7">
    <location>
        <begin position="41"/>
        <end position="62"/>
    </location>
</feature>
<keyword evidence="5 7" id="KW-1133">Transmembrane helix</keyword>
<dbReference type="Proteomes" id="UP001168552">
    <property type="component" value="Unassembled WGS sequence"/>
</dbReference>
<comment type="caution">
    <text evidence="8">The sequence shown here is derived from an EMBL/GenBank/DDBJ whole genome shotgun (WGS) entry which is preliminary data.</text>
</comment>
<name>A0ABT8F3K1_9BACT</name>
<comment type="similarity">
    <text evidence="2">Belongs to the UPF0073 (Hly-III) family.</text>
</comment>
<evidence type="ECO:0000256" key="7">
    <source>
        <dbReference type="SAM" id="Phobius"/>
    </source>
</evidence>